<organism evidence="1">
    <name type="scientific">Chromera velia CCMP2878</name>
    <dbReference type="NCBI Taxonomy" id="1169474"/>
    <lineage>
        <taxon>Eukaryota</taxon>
        <taxon>Sar</taxon>
        <taxon>Alveolata</taxon>
        <taxon>Colpodellida</taxon>
        <taxon>Chromeraceae</taxon>
        <taxon>Chromera</taxon>
    </lineage>
</organism>
<protein>
    <submittedName>
        <fullName evidence="1">Uncharacterized protein</fullName>
    </submittedName>
</protein>
<dbReference type="VEuPathDB" id="CryptoDB:Cvel_21767"/>
<gene>
    <name evidence="1" type="ORF">Cvel_21767.t1.CR1</name>
</gene>
<sequence length="306" mass="34018">MLHSMTFFANTPMLTTKRAKDLRRELKKALSATTTSEANIDVFRGLLGPQSAPKFRGKLPDPPAKIAPSKGTPFNVLQPLSCFEEGEGAVIESARRVRCDGGLEKQTWIKFRGHRVLLVKEVAAAMGVPKSSIEALLRNVSATEVKACVLDMHGVPGLQEEQLIPRKHFEELLWTCRETALPECESISAKDLYEYGRGGSSYLTVRQQLIVKMIRIKKVSESQHDVVLCPFSAVESHLRKFGWSRKIGLGPDGEGMATPLQMVVSKLSRAAGDACQHVSWREGRLPDHWVHSYNGCTTIQARPRPY</sequence>
<name>A0A0K6S7U6_9ALVE</name>
<dbReference type="AlphaFoldDB" id="A0A0K6S7U6"/>
<evidence type="ECO:0000313" key="1">
    <source>
        <dbReference type="EMBL" id="CUC09618.1"/>
    </source>
</evidence>
<dbReference type="EMBL" id="CDMZ01001182">
    <property type="protein sequence ID" value="CUC09618.1"/>
    <property type="molecule type" value="Genomic_DNA"/>
</dbReference>
<proteinExistence type="predicted"/>
<accession>A0A0K6S7U6</accession>
<reference evidence="1" key="1">
    <citation type="submission" date="2014-11" db="EMBL/GenBank/DDBJ databases">
        <title>Molecular phylogeny of cliff fern family Woodsiaceae with morphological implications.</title>
        <authorList>
            <person name="Shao Y.-Z."/>
            <person name="Wei R."/>
            <person name="Zhang X.-C."/>
        </authorList>
    </citation>
    <scope>NUCLEOTIDE SEQUENCE</scope>
</reference>